<dbReference type="PANTHER" id="PTHR43289:SF34">
    <property type="entry name" value="SERINE_THREONINE-PROTEIN KINASE YBDM-RELATED"/>
    <property type="match status" value="1"/>
</dbReference>
<dbReference type="PROSITE" id="PS51178">
    <property type="entry name" value="PASTA"/>
    <property type="match status" value="1"/>
</dbReference>
<comment type="caution">
    <text evidence="13">The sequence shown here is derived from an EMBL/GenBank/DDBJ whole genome shotgun (WGS) entry which is preliminary data.</text>
</comment>
<dbReference type="InterPro" id="IPR011009">
    <property type="entry name" value="Kinase-like_dom_sf"/>
</dbReference>
<dbReference type="SMART" id="SM00740">
    <property type="entry name" value="PASTA"/>
    <property type="match status" value="2"/>
</dbReference>
<dbReference type="Gene3D" id="3.30.10.20">
    <property type="match status" value="2"/>
</dbReference>
<dbReference type="Proteomes" id="UP000653127">
    <property type="component" value="Unassembled WGS sequence"/>
</dbReference>
<feature type="region of interest" description="Disordered" evidence="9">
    <location>
        <begin position="389"/>
        <end position="418"/>
    </location>
</feature>
<dbReference type="GO" id="GO:0004674">
    <property type="term" value="F:protein serine/threonine kinase activity"/>
    <property type="evidence" value="ECO:0007669"/>
    <property type="project" value="UniProtKB-KW"/>
</dbReference>
<dbReference type="SUPFAM" id="SSF56112">
    <property type="entry name" value="Protein kinase-like (PK-like)"/>
    <property type="match status" value="1"/>
</dbReference>
<evidence type="ECO:0000256" key="4">
    <source>
        <dbReference type="ARBA" id="ARBA00022741"/>
    </source>
</evidence>
<accession>A0A926I3B4</accession>
<dbReference type="RefSeq" id="WP_249281501.1">
    <property type="nucleotide sequence ID" value="NZ_JACRST010000001.1"/>
</dbReference>
<evidence type="ECO:0000256" key="1">
    <source>
        <dbReference type="ARBA" id="ARBA00012513"/>
    </source>
</evidence>
<dbReference type="Pfam" id="PF03793">
    <property type="entry name" value="PASTA"/>
    <property type="match status" value="1"/>
</dbReference>
<evidence type="ECO:0000256" key="8">
    <source>
        <dbReference type="ARBA" id="ARBA00048679"/>
    </source>
</evidence>
<feature type="domain" description="PASTA" evidence="12">
    <location>
        <begin position="412"/>
        <end position="479"/>
    </location>
</feature>
<sequence length="560" mass="61891">MTNNEKRRLCMGCMSLLDGEAEKCPHCGYMRGSQTFSREYLPPRTELAERYLVGNLVMQNGEGALYIGYDLEEERKLLIGEYFPRTLCSRNESDGRVLPRYGREAQYKALMYDYLEIAQLLQKLTESGSSGLVPVLDLLEAGGTVYVVYRYIQAVPLSTYLLENGGELSWSQAKPMLMPLLKSLSAVHKAGAVHGGISPDTILVDAKGQLWLRGFSVPALRTAESELNCELFEGYAAPEQYAASGWQGTWTDVYGIAAVIYRILTGTMPVSGDLRREKDTLYPANLLNSSVPPAISEALDTAMTVSVEKRIQSVDQLIARLLETAASNTTIFDSKKAGTHTESGSSGSRNPFSKLPFPFRVMILTMIPLLAVMLLLYFLVVEPTLNPSSSSEPASLSESSSASEPSSEQDSTPQDVGVPDFTGQFADRVINNGEYTQKYEFILKEEYNDETPSGVVYDQSPKKGTPMLNKGSIILYVSKGSQKTKMPYLIGSTLELAARTLDSMNIYYDVVIEEDENAVDPPLINRTSLEPGSEVLKEQDVVYLYIAQKPEHSSEEDEEN</sequence>
<keyword evidence="10" id="KW-1133">Transmembrane helix</keyword>
<evidence type="ECO:0000256" key="3">
    <source>
        <dbReference type="ARBA" id="ARBA00022679"/>
    </source>
</evidence>
<name>A0A926I3B4_9FIRM</name>
<keyword evidence="14" id="KW-1185">Reference proteome</keyword>
<dbReference type="Gene3D" id="1.10.510.10">
    <property type="entry name" value="Transferase(Phosphotransferase) domain 1"/>
    <property type="match status" value="1"/>
</dbReference>
<keyword evidence="3" id="KW-0808">Transferase</keyword>
<evidence type="ECO:0000256" key="6">
    <source>
        <dbReference type="ARBA" id="ARBA00022840"/>
    </source>
</evidence>
<dbReference type="CDD" id="cd06577">
    <property type="entry name" value="PASTA_pknB"/>
    <property type="match status" value="2"/>
</dbReference>
<dbReference type="InterPro" id="IPR000719">
    <property type="entry name" value="Prot_kinase_dom"/>
</dbReference>
<evidence type="ECO:0000313" key="14">
    <source>
        <dbReference type="Proteomes" id="UP000653127"/>
    </source>
</evidence>
<evidence type="ECO:0000259" key="11">
    <source>
        <dbReference type="PROSITE" id="PS50011"/>
    </source>
</evidence>
<keyword evidence="10" id="KW-0472">Membrane</keyword>
<feature type="transmembrane region" description="Helical" evidence="10">
    <location>
        <begin position="357"/>
        <end position="380"/>
    </location>
</feature>
<proteinExistence type="predicted"/>
<keyword evidence="4" id="KW-0547">Nucleotide-binding</keyword>
<gene>
    <name evidence="13" type="ORF">H8711_00135</name>
</gene>
<evidence type="ECO:0000256" key="9">
    <source>
        <dbReference type="SAM" id="MobiDB-lite"/>
    </source>
</evidence>
<protein>
    <recommendedName>
        <fullName evidence="1">non-specific serine/threonine protein kinase</fullName>
        <ecNumber evidence="1">2.7.11.1</ecNumber>
    </recommendedName>
</protein>
<dbReference type="GO" id="GO:0005524">
    <property type="term" value="F:ATP binding"/>
    <property type="evidence" value="ECO:0007669"/>
    <property type="project" value="UniProtKB-KW"/>
</dbReference>
<feature type="domain" description="Protein kinase" evidence="11">
    <location>
        <begin position="51"/>
        <end position="322"/>
    </location>
</feature>
<keyword evidence="10" id="KW-0812">Transmembrane</keyword>
<evidence type="ECO:0000256" key="7">
    <source>
        <dbReference type="ARBA" id="ARBA00047899"/>
    </source>
</evidence>
<comment type="catalytic activity">
    <reaction evidence="8">
        <text>L-seryl-[protein] + ATP = O-phospho-L-seryl-[protein] + ADP + H(+)</text>
        <dbReference type="Rhea" id="RHEA:17989"/>
        <dbReference type="Rhea" id="RHEA-COMP:9863"/>
        <dbReference type="Rhea" id="RHEA-COMP:11604"/>
        <dbReference type="ChEBI" id="CHEBI:15378"/>
        <dbReference type="ChEBI" id="CHEBI:29999"/>
        <dbReference type="ChEBI" id="CHEBI:30616"/>
        <dbReference type="ChEBI" id="CHEBI:83421"/>
        <dbReference type="ChEBI" id="CHEBI:456216"/>
        <dbReference type="EC" id="2.7.11.1"/>
    </reaction>
</comment>
<organism evidence="13 14">
    <name type="scientific">Ligaoa zhengdingensis</name>
    <dbReference type="NCBI Taxonomy" id="2763658"/>
    <lineage>
        <taxon>Bacteria</taxon>
        <taxon>Bacillati</taxon>
        <taxon>Bacillota</taxon>
        <taxon>Clostridia</taxon>
        <taxon>Eubacteriales</taxon>
        <taxon>Oscillospiraceae</taxon>
        <taxon>Ligaoa</taxon>
    </lineage>
</organism>
<dbReference type="EC" id="2.7.11.1" evidence="1"/>
<dbReference type="SMART" id="SM00220">
    <property type="entry name" value="S_TKc"/>
    <property type="match status" value="1"/>
</dbReference>
<dbReference type="Pfam" id="PF00069">
    <property type="entry name" value="Pkinase"/>
    <property type="match status" value="1"/>
</dbReference>
<evidence type="ECO:0000256" key="2">
    <source>
        <dbReference type="ARBA" id="ARBA00022527"/>
    </source>
</evidence>
<dbReference type="AlphaFoldDB" id="A0A926I3B4"/>
<comment type="catalytic activity">
    <reaction evidence="7">
        <text>L-threonyl-[protein] + ATP = O-phospho-L-threonyl-[protein] + ADP + H(+)</text>
        <dbReference type="Rhea" id="RHEA:46608"/>
        <dbReference type="Rhea" id="RHEA-COMP:11060"/>
        <dbReference type="Rhea" id="RHEA-COMP:11605"/>
        <dbReference type="ChEBI" id="CHEBI:15378"/>
        <dbReference type="ChEBI" id="CHEBI:30013"/>
        <dbReference type="ChEBI" id="CHEBI:30616"/>
        <dbReference type="ChEBI" id="CHEBI:61977"/>
        <dbReference type="ChEBI" id="CHEBI:456216"/>
        <dbReference type="EC" id="2.7.11.1"/>
    </reaction>
</comment>
<dbReference type="PROSITE" id="PS50011">
    <property type="entry name" value="PROTEIN_KINASE_DOM"/>
    <property type="match status" value="1"/>
</dbReference>
<reference evidence="13" key="1">
    <citation type="submission" date="2020-08" db="EMBL/GenBank/DDBJ databases">
        <title>Genome public.</title>
        <authorList>
            <person name="Liu C."/>
            <person name="Sun Q."/>
        </authorList>
    </citation>
    <scope>NUCLEOTIDE SEQUENCE</scope>
    <source>
        <strain evidence="13">NSJ-31</strain>
    </source>
</reference>
<feature type="compositionally biased region" description="Low complexity" evidence="9">
    <location>
        <begin position="389"/>
        <end position="408"/>
    </location>
</feature>
<keyword evidence="2" id="KW-0723">Serine/threonine-protein kinase</keyword>
<evidence type="ECO:0000256" key="5">
    <source>
        <dbReference type="ARBA" id="ARBA00022777"/>
    </source>
</evidence>
<keyword evidence="5" id="KW-0418">Kinase</keyword>
<keyword evidence="6" id="KW-0067">ATP-binding</keyword>
<dbReference type="EMBL" id="JACRST010000001">
    <property type="protein sequence ID" value="MBC8545343.1"/>
    <property type="molecule type" value="Genomic_DNA"/>
</dbReference>
<evidence type="ECO:0000256" key="10">
    <source>
        <dbReference type="SAM" id="Phobius"/>
    </source>
</evidence>
<evidence type="ECO:0000313" key="13">
    <source>
        <dbReference type="EMBL" id="MBC8545343.1"/>
    </source>
</evidence>
<dbReference type="PANTHER" id="PTHR43289">
    <property type="entry name" value="MITOGEN-ACTIVATED PROTEIN KINASE KINASE KINASE 20-RELATED"/>
    <property type="match status" value="1"/>
</dbReference>
<dbReference type="InterPro" id="IPR005543">
    <property type="entry name" value="PASTA_dom"/>
</dbReference>
<evidence type="ECO:0000259" key="12">
    <source>
        <dbReference type="PROSITE" id="PS51178"/>
    </source>
</evidence>